<name>A0A645C6N1_9ZZZZ</name>
<dbReference type="GO" id="GO:0046872">
    <property type="term" value="F:metal ion binding"/>
    <property type="evidence" value="ECO:0007669"/>
    <property type="project" value="UniProtKB-KW"/>
</dbReference>
<dbReference type="Pfam" id="PF04794">
    <property type="entry name" value="YdjC"/>
    <property type="match status" value="1"/>
</dbReference>
<dbReference type="PANTHER" id="PTHR31609">
    <property type="entry name" value="YDJC DEACETYLASE FAMILY MEMBER"/>
    <property type="match status" value="1"/>
</dbReference>
<dbReference type="EMBL" id="VSSQ01024979">
    <property type="protein sequence ID" value="MPM72817.1"/>
    <property type="molecule type" value="Genomic_DNA"/>
</dbReference>
<reference evidence="6" key="1">
    <citation type="submission" date="2019-08" db="EMBL/GenBank/DDBJ databases">
        <authorList>
            <person name="Kucharzyk K."/>
            <person name="Murdoch R.W."/>
            <person name="Higgins S."/>
            <person name="Loffler F."/>
        </authorList>
    </citation>
    <scope>NUCLEOTIDE SEQUENCE</scope>
</reference>
<dbReference type="GO" id="GO:0036311">
    <property type="term" value="F:chitin disaccharide deacetylase activity"/>
    <property type="evidence" value="ECO:0007669"/>
    <property type="project" value="UniProtKB-EC"/>
</dbReference>
<sequence>MKLLVQSDDYGLTRGITDGIVYGIENGVIRNTGLMTNMPSSAYAASLIKNYPHVCFGIDINLVSGSPISDPQLIPSLVDENGEFVRSTKRQGWVSDPFELTETIMEVENQVRRFIDLVGHQPEYLHPHSISTPNINKAHEIVAEKYGLRRSMQTQKAAGIVHVDAGYNVKPFPLEQQLQTDVTAKFMSVLDRYLDQAIIGIGGHAGFLDQDILDLSTYSIIRVKDLAFYTSNQLKDWIKIHNVSLITYRDI</sequence>
<gene>
    <name evidence="6" type="primary">chbG_8</name>
    <name evidence="6" type="ORF">SDC9_119793</name>
</gene>
<keyword evidence="2" id="KW-0479">Metal-binding</keyword>
<organism evidence="6">
    <name type="scientific">bioreactor metagenome</name>
    <dbReference type="NCBI Taxonomy" id="1076179"/>
    <lineage>
        <taxon>unclassified sequences</taxon>
        <taxon>metagenomes</taxon>
        <taxon>ecological metagenomes</taxon>
    </lineage>
</organism>
<evidence type="ECO:0000256" key="5">
    <source>
        <dbReference type="ARBA" id="ARBA00023277"/>
    </source>
</evidence>
<keyword evidence="5" id="KW-0119">Carbohydrate metabolism</keyword>
<evidence type="ECO:0000256" key="3">
    <source>
        <dbReference type="ARBA" id="ARBA00022801"/>
    </source>
</evidence>
<evidence type="ECO:0000313" key="6">
    <source>
        <dbReference type="EMBL" id="MPM72817.1"/>
    </source>
</evidence>
<dbReference type="InterPro" id="IPR006879">
    <property type="entry name" value="YdjC-like"/>
</dbReference>
<keyword evidence="3 6" id="KW-0378">Hydrolase</keyword>
<dbReference type="EC" id="3.5.1.105" evidence="6"/>
<comment type="cofactor">
    <cofactor evidence="1">
        <name>Mg(2+)</name>
        <dbReference type="ChEBI" id="CHEBI:18420"/>
    </cofactor>
</comment>
<evidence type="ECO:0000256" key="2">
    <source>
        <dbReference type="ARBA" id="ARBA00022723"/>
    </source>
</evidence>
<dbReference type="InterPro" id="IPR011330">
    <property type="entry name" value="Glyco_hydro/deAcase_b/a-brl"/>
</dbReference>
<proteinExistence type="predicted"/>
<dbReference type="SUPFAM" id="SSF88713">
    <property type="entry name" value="Glycoside hydrolase/deacetylase"/>
    <property type="match status" value="1"/>
</dbReference>
<dbReference type="GO" id="GO:0005975">
    <property type="term" value="P:carbohydrate metabolic process"/>
    <property type="evidence" value="ECO:0007669"/>
    <property type="project" value="InterPro"/>
</dbReference>
<dbReference type="AlphaFoldDB" id="A0A645C6N1"/>
<evidence type="ECO:0000256" key="4">
    <source>
        <dbReference type="ARBA" id="ARBA00022842"/>
    </source>
</evidence>
<accession>A0A645C6N1</accession>
<protein>
    <submittedName>
        <fullName evidence="6">Chitooligosaccharide deacetylase ChbG</fullName>
        <ecNumber evidence="6">3.5.1.105</ecNumber>
    </submittedName>
</protein>
<comment type="caution">
    <text evidence="6">The sequence shown here is derived from an EMBL/GenBank/DDBJ whole genome shotgun (WGS) entry which is preliminary data.</text>
</comment>
<dbReference type="Gene3D" id="3.20.20.370">
    <property type="entry name" value="Glycoside hydrolase/deacetylase"/>
    <property type="match status" value="1"/>
</dbReference>
<evidence type="ECO:0000256" key="1">
    <source>
        <dbReference type="ARBA" id="ARBA00001946"/>
    </source>
</evidence>
<keyword evidence="4" id="KW-0460">Magnesium</keyword>
<dbReference type="GO" id="GO:0019213">
    <property type="term" value="F:deacetylase activity"/>
    <property type="evidence" value="ECO:0007669"/>
    <property type="project" value="TreeGrafter"/>
</dbReference>
<dbReference type="PANTHER" id="PTHR31609:SF1">
    <property type="entry name" value="CARBOHYDRATE DEACETYLASE"/>
    <property type="match status" value="1"/>
</dbReference>